<name>L7M267_RHIPC</name>
<evidence type="ECO:0000313" key="1">
    <source>
        <dbReference type="EMBL" id="JAA57189.1"/>
    </source>
</evidence>
<protein>
    <recommendedName>
        <fullName evidence="2">Reverse transcriptase zinc-binding domain-containing protein</fullName>
    </recommendedName>
</protein>
<dbReference type="AlphaFoldDB" id="L7M267"/>
<reference evidence="1" key="2">
    <citation type="journal article" date="2015" name="J. Proteomics">
        <title>Sexual differences in the sialomes of the zebra tick, Rhipicephalus pulchellus.</title>
        <authorList>
            <person name="Tan A.W."/>
            <person name="Francischetti I.M."/>
            <person name="Slovak M."/>
            <person name="Kini R.M."/>
            <person name="Ribeiro J.M."/>
        </authorList>
    </citation>
    <scope>NUCLEOTIDE SEQUENCE</scope>
    <source>
        <tissue evidence="1">Salivary gland</tissue>
    </source>
</reference>
<proteinExistence type="evidence at transcript level"/>
<accession>L7M267</accession>
<organism evidence="1">
    <name type="scientific">Rhipicephalus pulchellus</name>
    <name type="common">Yellow backed tick</name>
    <name type="synonym">Dermacentor pulchellus</name>
    <dbReference type="NCBI Taxonomy" id="72859"/>
    <lineage>
        <taxon>Eukaryota</taxon>
        <taxon>Metazoa</taxon>
        <taxon>Ecdysozoa</taxon>
        <taxon>Arthropoda</taxon>
        <taxon>Chelicerata</taxon>
        <taxon>Arachnida</taxon>
        <taxon>Acari</taxon>
        <taxon>Parasitiformes</taxon>
        <taxon>Ixodida</taxon>
        <taxon>Ixodoidea</taxon>
        <taxon>Ixodidae</taxon>
        <taxon>Rhipicephalinae</taxon>
        <taxon>Rhipicephalus</taxon>
        <taxon>Rhipicephalus</taxon>
    </lineage>
</organism>
<evidence type="ECO:0008006" key="2">
    <source>
        <dbReference type="Google" id="ProtNLM"/>
    </source>
</evidence>
<reference evidence="1" key="1">
    <citation type="submission" date="2012-11" db="EMBL/GenBank/DDBJ databases">
        <authorList>
            <person name="Lucero-Rivera Y.E."/>
            <person name="Tovar-Ramirez D."/>
        </authorList>
    </citation>
    <scope>NUCLEOTIDE SEQUENCE</scope>
    <source>
        <tissue evidence="1">Salivary gland</tissue>
    </source>
</reference>
<sequence length="157" mass="18783">MQIQPGAKTFFFKLHSGTLSVRTYLEERGFYMPWGSDCLIYRKPETIDHVFLHCWEGVYFWDVLQRTLKKEFPLHPLGIRFLQIENEDGVPFDLIMLLGLHCLWRARMAGFHCDPDRRPARMLFRESIVQYIDVLKQQDFVPDWLARVEPLAYLKEF</sequence>
<dbReference type="EMBL" id="GACK01007845">
    <property type="protein sequence ID" value="JAA57189.1"/>
    <property type="molecule type" value="mRNA"/>
</dbReference>